<feature type="compositionally biased region" description="Pro residues" evidence="1">
    <location>
        <begin position="180"/>
        <end position="192"/>
    </location>
</feature>
<dbReference type="Proteomes" id="UP000041254">
    <property type="component" value="Unassembled WGS sequence"/>
</dbReference>
<feature type="compositionally biased region" description="Basic and acidic residues" evidence="1">
    <location>
        <begin position="539"/>
        <end position="552"/>
    </location>
</feature>
<feature type="compositionally biased region" description="Basic and acidic residues" evidence="1">
    <location>
        <begin position="283"/>
        <end position="297"/>
    </location>
</feature>
<evidence type="ECO:0000256" key="1">
    <source>
        <dbReference type="SAM" id="MobiDB-lite"/>
    </source>
</evidence>
<feature type="compositionally biased region" description="Low complexity" evidence="1">
    <location>
        <begin position="557"/>
        <end position="570"/>
    </location>
</feature>
<organism evidence="2 3">
    <name type="scientific">Vitrella brassicaformis (strain CCMP3155)</name>
    <dbReference type="NCBI Taxonomy" id="1169540"/>
    <lineage>
        <taxon>Eukaryota</taxon>
        <taxon>Sar</taxon>
        <taxon>Alveolata</taxon>
        <taxon>Colpodellida</taxon>
        <taxon>Vitrellaceae</taxon>
        <taxon>Vitrella</taxon>
    </lineage>
</organism>
<protein>
    <submittedName>
        <fullName evidence="2">Uncharacterized protein</fullName>
    </submittedName>
</protein>
<keyword evidence="3" id="KW-1185">Reference proteome</keyword>
<dbReference type="VEuPathDB" id="CryptoDB:Vbra_9253"/>
<feature type="compositionally biased region" description="Polar residues" evidence="1">
    <location>
        <begin position="633"/>
        <end position="652"/>
    </location>
</feature>
<feature type="region of interest" description="Disordered" evidence="1">
    <location>
        <begin position="462"/>
        <end position="589"/>
    </location>
</feature>
<feature type="region of interest" description="Disordered" evidence="1">
    <location>
        <begin position="625"/>
        <end position="716"/>
    </location>
</feature>
<evidence type="ECO:0000313" key="3">
    <source>
        <dbReference type="Proteomes" id="UP000041254"/>
    </source>
</evidence>
<feature type="compositionally biased region" description="Polar residues" evidence="1">
    <location>
        <begin position="200"/>
        <end position="214"/>
    </location>
</feature>
<feature type="region of interest" description="Disordered" evidence="1">
    <location>
        <begin position="959"/>
        <end position="1021"/>
    </location>
</feature>
<name>A0A0G4FJT6_VITBC</name>
<gene>
    <name evidence="2" type="ORF">Vbra_9253</name>
</gene>
<feature type="region of interest" description="Disordered" evidence="1">
    <location>
        <begin position="156"/>
        <end position="345"/>
    </location>
</feature>
<feature type="compositionally biased region" description="Polar residues" evidence="1">
    <location>
        <begin position="268"/>
        <end position="282"/>
    </location>
</feature>
<feature type="compositionally biased region" description="Polar residues" evidence="1">
    <location>
        <begin position="473"/>
        <end position="485"/>
    </location>
</feature>
<feature type="region of interest" description="Disordered" evidence="1">
    <location>
        <begin position="756"/>
        <end position="790"/>
    </location>
</feature>
<feature type="region of interest" description="Disordered" evidence="1">
    <location>
        <begin position="363"/>
        <end position="441"/>
    </location>
</feature>
<reference evidence="2 3" key="1">
    <citation type="submission" date="2014-11" db="EMBL/GenBank/DDBJ databases">
        <authorList>
            <person name="Zhu J."/>
            <person name="Qi W."/>
            <person name="Song R."/>
        </authorList>
    </citation>
    <scope>NUCLEOTIDE SEQUENCE [LARGE SCALE GENOMIC DNA]</scope>
</reference>
<feature type="compositionally biased region" description="Polar residues" evidence="1">
    <location>
        <begin position="761"/>
        <end position="788"/>
    </location>
</feature>
<dbReference type="AlphaFoldDB" id="A0A0G4FJT6"/>
<dbReference type="EMBL" id="CDMY01000450">
    <property type="protein sequence ID" value="CEM13965.1"/>
    <property type="molecule type" value="Genomic_DNA"/>
</dbReference>
<feature type="compositionally biased region" description="Polar residues" evidence="1">
    <location>
        <begin position="695"/>
        <end position="705"/>
    </location>
</feature>
<feature type="compositionally biased region" description="Low complexity" evidence="1">
    <location>
        <begin position="215"/>
        <end position="237"/>
    </location>
</feature>
<sequence length="1021" mass="106955">MPSPTARVGRKRPYDAIRSLISLPTASCIAATPPSTSPTHLPGTPSFNSSTVHMMDASFCFPAADVMDWSAGEGEAEGEGREGEGEVGKEGQAASPMHLDRRTARRVTFQAEAVKVSPEDGCVDDVTSVSIEKAMEGLTSTLPVCLTSGGIFHMGEVDPPPSVSHSHQTDKPCGKKTRPLMPPAPPPTPAPTPTVRSDSRNNTPTASHATQGPQPSSSVPTTAPPSVTHTAERPPASAREKERPPARAPAASRFSQALRGLALPHGRSGTTVSTYDTQTATEDSGRKANTSRERAEGDGPAGQQRKGNSLFGRGQKGGAAHANGSAARGVLSPGGGGGGGHGEGTSRLAMALSFKWGKLHFAQTNKSKEPHKSAEVVKDTCQPPHQHQHHLEKDASIPPLSPPVGPSPSASPELPTSPPSPSVCAAEGGSTKNSKAANHVPSSPAFPGCTSSCCGCSPPQILGQLGGHPDPATESQTNSNQTQWMSPERQGGTIAAYVNHGGPAAAPDAADAVRNETGGDQEREGHGEGMVGDTDMRDEEGRGDGMCEDHHPPHTHQPPSLQLPIPSSQPVEGEETSGAVEADAEEGDVCDDHFEKEAWMANLQSILVTREQLMGLLRDVPLEVLQGQPPSMPSATPTSQPASTPHQGSSATAGPFPPSPDTIPSPLLDPPTDQDNDTEVARADPSHACWRAGDRTSQSAGQPATSDEGGKGAGGCGEVETAVRGAIGRLCRDYVCLLFHSLSVKVVVAKPETETIPLPAPTSTISSNSEDTAMRSPSSTNKASQSPAKGQGKVYALAVSQGSYWGPPYQLDGGWRGVIRGPGFEERFTTMSLRLRILAVPPSGSGVKLPLHGVSTQPVERCDLETAYRTWRLQGSPPRELAPQQLNRRRAAFTALQRFAKDLQEVQRQLPTLRFGDAETEAAFGGPGSLAYTEVGGLLKAMQKHLYTAFTHLRPHAATDQHAHPHTNPHSHQQQQTDADMAVSSKGGAEDMMTDVQTQADSHSSSSASLVQEGDGREGGM</sequence>
<feature type="region of interest" description="Disordered" evidence="1">
    <location>
        <begin position="72"/>
        <end position="98"/>
    </location>
</feature>
<dbReference type="InParanoid" id="A0A0G4FJT6"/>
<feature type="compositionally biased region" description="Basic and acidic residues" evidence="1">
    <location>
        <begin position="366"/>
        <end position="378"/>
    </location>
</feature>
<feature type="compositionally biased region" description="Low complexity" evidence="1">
    <location>
        <begin position="501"/>
        <end position="512"/>
    </location>
</feature>
<feature type="compositionally biased region" description="Pro residues" evidence="1">
    <location>
        <begin position="655"/>
        <end position="669"/>
    </location>
</feature>
<feature type="compositionally biased region" description="Basic and acidic residues" evidence="1">
    <location>
        <begin position="78"/>
        <end position="89"/>
    </location>
</feature>
<proteinExistence type="predicted"/>
<accession>A0A0G4FJT6</accession>
<feature type="compositionally biased region" description="Gly residues" evidence="1">
    <location>
        <begin position="332"/>
        <end position="343"/>
    </location>
</feature>
<evidence type="ECO:0000313" key="2">
    <source>
        <dbReference type="EMBL" id="CEM13965.1"/>
    </source>
</evidence>